<name>A0ABQ4MRX2_9BACL</name>
<dbReference type="Proteomes" id="UP000681290">
    <property type="component" value="Unassembled WGS sequence"/>
</dbReference>
<keyword evidence="3" id="KW-1185">Reference proteome</keyword>
<evidence type="ECO:0008006" key="4">
    <source>
        <dbReference type="Google" id="ProtNLM"/>
    </source>
</evidence>
<dbReference type="InterPro" id="IPR018680">
    <property type="entry name" value="DUF2164"/>
</dbReference>
<comment type="caution">
    <text evidence="2">The sequence shown here is derived from an EMBL/GenBank/DDBJ whole genome shotgun (WGS) entry which is preliminary data.</text>
</comment>
<evidence type="ECO:0000313" key="3">
    <source>
        <dbReference type="Proteomes" id="UP000681290"/>
    </source>
</evidence>
<organism evidence="2 3">
    <name type="scientific">Paenibacillus woosongensis</name>
    <dbReference type="NCBI Taxonomy" id="307580"/>
    <lineage>
        <taxon>Bacteria</taxon>
        <taxon>Bacillati</taxon>
        <taxon>Bacillota</taxon>
        <taxon>Bacilli</taxon>
        <taxon>Bacillales</taxon>
        <taxon>Paenibacillaceae</taxon>
        <taxon>Paenibacillus</taxon>
    </lineage>
</organism>
<feature type="coiled-coil region" evidence="1">
    <location>
        <begin position="54"/>
        <end position="81"/>
    </location>
</feature>
<gene>
    <name evidence="2" type="ORF">J15TS10_25200</name>
</gene>
<keyword evidence="1" id="KW-0175">Coiled coil</keyword>
<dbReference type="Pfam" id="PF09932">
    <property type="entry name" value="DUF2164"/>
    <property type="match status" value="1"/>
</dbReference>
<evidence type="ECO:0000313" key="2">
    <source>
        <dbReference type="EMBL" id="GIP58706.1"/>
    </source>
</evidence>
<protein>
    <recommendedName>
        <fullName evidence="4">DUF2164 domain-containing protein</fullName>
    </recommendedName>
</protein>
<dbReference type="EMBL" id="BOSM01000004">
    <property type="protein sequence ID" value="GIP58706.1"/>
    <property type="molecule type" value="Genomic_DNA"/>
</dbReference>
<dbReference type="RefSeq" id="WP_373870970.1">
    <property type="nucleotide sequence ID" value="NZ_BOSM01000004.1"/>
</dbReference>
<evidence type="ECO:0000256" key="1">
    <source>
        <dbReference type="SAM" id="Coils"/>
    </source>
</evidence>
<accession>A0ABQ4MRX2</accession>
<sequence length="86" mass="10004">MAITPLKLPREQREQMISLIQEYFEVERGEQIGDLAADGMLDFFLKQIGPYVYNQALSDSRQLVNERMASLEEDIYALELRPGRVR</sequence>
<proteinExistence type="predicted"/>
<reference evidence="2 3" key="1">
    <citation type="submission" date="2021-03" db="EMBL/GenBank/DDBJ databases">
        <title>Antimicrobial resistance genes in bacteria isolated from Japanese honey, and their potential for conferring macrolide and lincosamide resistance in the American foulbrood pathogen Paenibacillus larvae.</title>
        <authorList>
            <person name="Okamoto M."/>
            <person name="Kumagai M."/>
            <person name="Kanamori H."/>
            <person name="Takamatsu D."/>
        </authorList>
    </citation>
    <scope>NUCLEOTIDE SEQUENCE [LARGE SCALE GENOMIC DNA]</scope>
    <source>
        <strain evidence="2 3">J15TS10</strain>
    </source>
</reference>